<evidence type="ECO:0000256" key="2">
    <source>
        <dbReference type="ARBA" id="ARBA00023002"/>
    </source>
</evidence>
<evidence type="ECO:0000313" key="4">
    <source>
        <dbReference type="Proteomes" id="UP000534294"/>
    </source>
</evidence>
<keyword evidence="4" id="KW-1185">Reference proteome</keyword>
<name>A0A7W7YNY9_9BACT</name>
<reference evidence="3 4" key="1">
    <citation type="submission" date="2020-08" db="EMBL/GenBank/DDBJ databases">
        <title>Genomic Encyclopedia of Type Strains, Phase IV (KMG-IV): sequencing the most valuable type-strain genomes for metagenomic binning, comparative biology and taxonomic classification.</title>
        <authorList>
            <person name="Goeker M."/>
        </authorList>
    </citation>
    <scope>NUCLEOTIDE SEQUENCE [LARGE SCALE GENOMIC DNA]</scope>
    <source>
        <strain evidence="3 4">DSM 12251</strain>
    </source>
</reference>
<comment type="caution">
    <text evidence="3">The sequence shown here is derived from an EMBL/GenBank/DDBJ whole genome shotgun (WGS) entry which is preliminary data.</text>
</comment>
<comment type="similarity">
    <text evidence="1">Belongs to the LDH2/MDH2 oxidoreductase family.</text>
</comment>
<dbReference type="InterPro" id="IPR036111">
    <property type="entry name" value="Mal/L-sulfo/L-lacto_DH-like_sf"/>
</dbReference>
<dbReference type="RefSeq" id="WP_184211674.1">
    <property type="nucleotide sequence ID" value="NZ_JACHIF010000009.1"/>
</dbReference>
<dbReference type="PANTHER" id="PTHR11091:SF0">
    <property type="entry name" value="MALATE DEHYDROGENASE"/>
    <property type="match status" value="1"/>
</dbReference>
<evidence type="ECO:0000313" key="3">
    <source>
        <dbReference type="EMBL" id="MBB5039670.1"/>
    </source>
</evidence>
<dbReference type="InterPro" id="IPR043144">
    <property type="entry name" value="Mal/L-sulf/L-lact_DH-like_ah"/>
</dbReference>
<proteinExistence type="inferred from homology"/>
<accession>A0A7W7YNY9</accession>
<dbReference type="Proteomes" id="UP000534294">
    <property type="component" value="Unassembled WGS sequence"/>
</dbReference>
<dbReference type="AlphaFoldDB" id="A0A7W7YNY9"/>
<dbReference type="EMBL" id="JACHIF010000009">
    <property type="protein sequence ID" value="MBB5039670.1"/>
    <property type="molecule type" value="Genomic_DNA"/>
</dbReference>
<protein>
    <submittedName>
        <fullName evidence="3">L-2-hydroxycarboxylate dehydrogenase (NAD+)</fullName>
        <ecNumber evidence="3">1.1.1.337</ecNumber>
    </submittedName>
</protein>
<dbReference type="Gene3D" id="1.10.1530.10">
    <property type="match status" value="1"/>
</dbReference>
<dbReference type="GO" id="GO:0102443">
    <property type="term" value="F:L-2-hydroxycarboxylate dehydrogenase (NAD+) activity"/>
    <property type="evidence" value="ECO:0007669"/>
    <property type="project" value="UniProtKB-EC"/>
</dbReference>
<evidence type="ECO:0000256" key="1">
    <source>
        <dbReference type="ARBA" id="ARBA00006056"/>
    </source>
</evidence>
<dbReference type="SUPFAM" id="SSF89733">
    <property type="entry name" value="L-sulfolactate dehydrogenase-like"/>
    <property type="match status" value="1"/>
</dbReference>
<organism evidence="3 4">
    <name type="scientific">Prosthecobacter dejongeii</name>
    <dbReference type="NCBI Taxonomy" id="48465"/>
    <lineage>
        <taxon>Bacteria</taxon>
        <taxon>Pseudomonadati</taxon>
        <taxon>Verrucomicrobiota</taxon>
        <taxon>Verrucomicrobiia</taxon>
        <taxon>Verrucomicrobiales</taxon>
        <taxon>Verrucomicrobiaceae</taxon>
        <taxon>Prosthecobacter</taxon>
    </lineage>
</organism>
<dbReference type="Gene3D" id="3.30.1370.60">
    <property type="entry name" value="Hypothetical oxidoreductase yiak, domain 2"/>
    <property type="match status" value="1"/>
</dbReference>
<dbReference type="Pfam" id="PF02615">
    <property type="entry name" value="Ldh_2"/>
    <property type="match status" value="1"/>
</dbReference>
<sequence>MPTTYHVLPTAAHNDLVRAAYVHRGYTAAEAEDAARFCEMASAHGIRTHNAIKALHLDHLFGSATGGCKPGAEVKVIEKKFAASEVWDAQLKLGQSVAFSAMERCMEMADKYGIGQVSVDNAFHYLWGGGYVMDAAKKGYIAYTNCTSTLGEVVPFGGKFPVLGTNPHSWGLPTQDACGFPIVIDWATSTVAMGRVQQLKREGKPLPPGAAVDAEGNPTTDANAAQWLLPFGAHKGYGLSLLIEVMGAMIGGSLPTLRGGGAHPDIKGQPTPAGEKRTSSFYFQVIHPDAISSGLFAQGRDFAGNMKAVIDDILGHGNEGCMLPGQPEAQNAAHTSKAGGLLFSTAEVDALNEIADEVGAARFDAASLPTYDTP</sequence>
<keyword evidence="2 3" id="KW-0560">Oxidoreductase</keyword>
<gene>
    <name evidence="3" type="ORF">HNQ64_003945</name>
</gene>
<dbReference type="EC" id="1.1.1.337" evidence="3"/>
<dbReference type="InterPro" id="IPR003767">
    <property type="entry name" value="Malate/L-lactate_DH-like"/>
</dbReference>
<dbReference type="PANTHER" id="PTHR11091">
    <property type="entry name" value="OXIDOREDUCTASE-RELATED"/>
    <property type="match status" value="1"/>
</dbReference>
<dbReference type="InterPro" id="IPR043143">
    <property type="entry name" value="Mal/L-sulf/L-lact_DH-like_NADP"/>
</dbReference>